<evidence type="ECO:0000256" key="8">
    <source>
        <dbReference type="ARBA" id="ARBA00029829"/>
    </source>
</evidence>
<feature type="domain" description="Anti-sigma K factor RskA C-terminal" evidence="12">
    <location>
        <begin position="129"/>
        <end position="270"/>
    </location>
</feature>
<evidence type="ECO:0000259" key="12">
    <source>
        <dbReference type="Pfam" id="PF10099"/>
    </source>
</evidence>
<dbReference type="GO" id="GO:0006417">
    <property type="term" value="P:regulation of translation"/>
    <property type="evidence" value="ECO:0007669"/>
    <property type="project" value="TreeGrafter"/>
</dbReference>
<dbReference type="KEGG" id="gom:D7316_04987"/>
<dbReference type="RefSeq" id="WP_124710584.1">
    <property type="nucleotide sequence ID" value="NZ_CP033972.1"/>
</dbReference>
<evidence type="ECO:0000256" key="2">
    <source>
        <dbReference type="ARBA" id="ARBA00022475"/>
    </source>
</evidence>
<sequence>MPDTDWLDDHVELFAVNVLTAPEHERVQQELDALTPVQRSIYDGRIDETRSAMADLASSYALDAPIELRDRVLDHVFAVPPAALRAAEPAEAPVAEPPSAPATPEASGAPGVVVPIDRARSRRRWAAGLAAAAAAVVVALGAGVLVGRTTAPEPAAPTASASQQQVLDVLSAPDAQLSVGQLDDERGTMSVVTSRQRNQAVALLRDLRNPIPDDREFQLWLVGKDENPVSAGLIPPGGAGAPTLVDALDDSSVLAVTIEPQGGSDQPTTPILTQVRL</sequence>
<dbReference type="PANTHER" id="PTHR37461">
    <property type="entry name" value="ANTI-SIGMA-K FACTOR RSKA"/>
    <property type="match status" value="1"/>
</dbReference>
<evidence type="ECO:0000256" key="1">
    <source>
        <dbReference type="ARBA" id="ARBA00004162"/>
    </source>
</evidence>
<evidence type="ECO:0000256" key="4">
    <source>
        <dbReference type="ARBA" id="ARBA00022989"/>
    </source>
</evidence>
<dbReference type="Gene3D" id="1.10.10.1320">
    <property type="entry name" value="Anti-sigma factor, zinc-finger domain"/>
    <property type="match status" value="1"/>
</dbReference>
<keyword evidence="7" id="KW-0804">Transcription</keyword>
<evidence type="ECO:0000256" key="10">
    <source>
        <dbReference type="SAM" id="MobiDB-lite"/>
    </source>
</evidence>
<proteinExistence type="predicted"/>
<comment type="subcellular location">
    <subcellularLocation>
        <location evidence="1">Cell membrane</location>
        <topology evidence="1">Single-pass membrane protein</topology>
    </subcellularLocation>
</comment>
<keyword evidence="5" id="KW-0805">Transcription regulation</keyword>
<dbReference type="InterPro" id="IPR018764">
    <property type="entry name" value="RskA_C"/>
</dbReference>
<organism evidence="13 14">
    <name type="scientific">Gordonia insulae</name>
    <dbReference type="NCBI Taxonomy" id="2420509"/>
    <lineage>
        <taxon>Bacteria</taxon>
        <taxon>Bacillati</taxon>
        <taxon>Actinomycetota</taxon>
        <taxon>Actinomycetes</taxon>
        <taxon>Mycobacteriales</taxon>
        <taxon>Gordoniaceae</taxon>
        <taxon>Gordonia</taxon>
    </lineage>
</organism>
<dbReference type="PANTHER" id="PTHR37461:SF1">
    <property type="entry name" value="ANTI-SIGMA-K FACTOR RSKA"/>
    <property type="match status" value="1"/>
</dbReference>
<evidence type="ECO:0000256" key="5">
    <source>
        <dbReference type="ARBA" id="ARBA00023015"/>
    </source>
</evidence>
<dbReference type="OrthoDB" id="153510at2"/>
<keyword evidence="3 11" id="KW-0812">Transmembrane</keyword>
<keyword evidence="14" id="KW-1185">Reference proteome</keyword>
<dbReference type="InterPro" id="IPR051474">
    <property type="entry name" value="Anti-sigma-K/W_factor"/>
</dbReference>
<evidence type="ECO:0000313" key="14">
    <source>
        <dbReference type="Proteomes" id="UP000271469"/>
    </source>
</evidence>
<evidence type="ECO:0000256" key="7">
    <source>
        <dbReference type="ARBA" id="ARBA00023163"/>
    </source>
</evidence>
<dbReference type="GO" id="GO:0016989">
    <property type="term" value="F:sigma factor antagonist activity"/>
    <property type="evidence" value="ECO:0007669"/>
    <property type="project" value="TreeGrafter"/>
</dbReference>
<dbReference type="AlphaFoldDB" id="A0A3G8JW09"/>
<dbReference type="EMBL" id="CP033972">
    <property type="protein sequence ID" value="AZG48370.1"/>
    <property type="molecule type" value="Genomic_DNA"/>
</dbReference>
<dbReference type="GO" id="GO:0005886">
    <property type="term" value="C:plasma membrane"/>
    <property type="evidence" value="ECO:0007669"/>
    <property type="project" value="UniProtKB-SubCell"/>
</dbReference>
<reference evidence="13 14" key="1">
    <citation type="submission" date="2018-11" db="EMBL/GenBank/DDBJ databases">
        <title>Gordonia insulae sp. nov., isolated from an island soil.</title>
        <authorList>
            <person name="Kim Y.S."/>
            <person name="Kim S.B."/>
        </authorList>
    </citation>
    <scope>NUCLEOTIDE SEQUENCE [LARGE SCALE GENOMIC DNA]</scope>
    <source>
        <strain evidence="13 14">MMS17-SY073</strain>
    </source>
</reference>
<dbReference type="InterPro" id="IPR041916">
    <property type="entry name" value="Anti_sigma_zinc_sf"/>
</dbReference>
<evidence type="ECO:0000256" key="11">
    <source>
        <dbReference type="SAM" id="Phobius"/>
    </source>
</evidence>
<protein>
    <recommendedName>
        <fullName evidence="9">Regulator of SigK</fullName>
    </recommendedName>
    <alternativeName>
        <fullName evidence="8">Sigma-K anti-sigma factor RskA</fullName>
    </alternativeName>
</protein>
<evidence type="ECO:0000256" key="6">
    <source>
        <dbReference type="ARBA" id="ARBA00023136"/>
    </source>
</evidence>
<name>A0A3G8JW09_9ACTN</name>
<dbReference type="Pfam" id="PF10099">
    <property type="entry name" value="RskA_C"/>
    <property type="match status" value="1"/>
</dbReference>
<keyword evidence="6 11" id="KW-0472">Membrane</keyword>
<feature type="region of interest" description="Disordered" evidence="10">
    <location>
        <begin position="89"/>
        <end position="111"/>
    </location>
</feature>
<accession>A0A3G8JW09</accession>
<keyword evidence="4 11" id="KW-1133">Transmembrane helix</keyword>
<evidence type="ECO:0000313" key="13">
    <source>
        <dbReference type="EMBL" id="AZG48370.1"/>
    </source>
</evidence>
<feature type="transmembrane region" description="Helical" evidence="11">
    <location>
        <begin position="125"/>
        <end position="146"/>
    </location>
</feature>
<gene>
    <name evidence="13" type="primary">rskA_2</name>
    <name evidence="13" type="ORF">D7316_04987</name>
</gene>
<evidence type="ECO:0000256" key="9">
    <source>
        <dbReference type="ARBA" id="ARBA00030803"/>
    </source>
</evidence>
<keyword evidence="2" id="KW-1003">Cell membrane</keyword>
<dbReference type="Proteomes" id="UP000271469">
    <property type="component" value="Chromosome"/>
</dbReference>
<evidence type="ECO:0000256" key="3">
    <source>
        <dbReference type="ARBA" id="ARBA00022692"/>
    </source>
</evidence>